<comment type="similarity">
    <text evidence="1">Belongs to the membrane fusion protein (MFP) (TC 8.A.1) family.</text>
</comment>
<dbReference type="AlphaFoldDB" id="A0A0K1PU69"/>
<dbReference type="Gene3D" id="1.10.287.470">
    <property type="entry name" value="Helix hairpin bin"/>
    <property type="match status" value="1"/>
</dbReference>
<evidence type="ECO:0000259" key="3">
    <source>
        <dbReference type="Pfam" id="PF25954"/>
    </source>
</evidence>
<evidence type="ECO:0000313" key="6">
    <source>
        <dbReference type="Proteomes" id="UP000064967"/>
    </source>
</evidence>
<keyword evidence="2" id="KW-0812">Transmembrane</keyword>
<evidence type="ECO:0000256" key="1">
    <source>
        <dbReference type="ARBA" id="ARBA00009477"/>
    </source>
</evidence>
<keyword evidence="2" id="KW-1133">Transmembrane helix</keyword>
<evidence type="ECO:0000259" key="4">
    <source>
        <dbReference type="Pfam" id="PF25973"/>
    </source>
</evidence>
<feature type="transmembrane region" description="Helical" evidence="2">
    <location>
        <begin position="12"/>
        <end position="33"/>
    </location>
</feature>
<dbReference type="PANTHER" id="PTHR30469">
    <property type="entry name" value="MULTIDRUG RESISTANCE PROTEIN MDTA"/>
    <property type="match status" value="1"/>
</dbReference>
<sequence>MTVASHNNKNRLVPAGIAAVVLLVLASGTWLAVRAEANVNKVALADAPKGVTVALAQSSSFRAERRYVGTLEPWLSARVGPQLASGFVGTVLVRPGAVVKKGEVLATIDCRNASAASQAIAHQARALSERQKAAAKEASRLGELLDGGYAAPNEVEQKQAAAAANEAQMQALLAQSAGKSLEVDDCVLRSPFDGEVSSRFADPGAFVRPGAAIVEVVDRGVVRLSADVPEIDFDAIAPKTPVKIKLLATGKPLTGEVVRRSPSADTSTRTIHFEVDIPNPGRNIPVGTTAEIHVDVGDPMPATEIPLLSARVRGKSATVFVVDSGVAKKQTFDVFGERGGSLFVATVLKPGTQVVTQGRSLLSDSDRVAAKVEPSAAPAPTPSAVEVAK</sequence>
<gene>
    <name evidence="5" type="ORF">AKJ09_03744</name>
</gene>
<feature type="domain" description="CzcB-like barrel-sandwich hybrid" evidence="4">
    <location>
        <begin position="79"/>
        <end position="218"/>
    </location>
</feature>
<dbReference type="SUPFAM" id="SSF111369">
    <property type="entry name" value="HlyD-like secretion proteins"/>
    <property type="match status" value="1"/>
</dbReference>
<dbReference type="Gene3D" id="2.40.30.170">
    <property type="match status" value="1"/>
</dbReference>
<dbReference type="Pfam" id="PF25954">
    <property type="entry name" value="Beta-barrel_RND_2"/>
    <property type="match status" value="1"/>
</dbReference>
<dbReference type="EMBL" id="CP012333">
    <property type="protein sequence ID" value="AKU97080.1"/>
    <property type="molecule type" value="Genomic_DNA"/>
</dbReference>
<keyword evidence="6" id="KW-1185">Reference proteome</keyword>
<organism evidence="5 6">
    <name type="scientific">Labilithrix luteola</name>
    <dbReference type="NCBI Taxonomy" id="1391654"/>
    <lineage>
        <taxon>Bacteria</taxon>
        <taxon>Pseudomonadati</taxon>
        <taxon>Myxococcota</taxon>
        <taxon>Polyangia</taxon>
        <taxon>Polyangiales</taxon>
        <taxon>Labilitrichaceae</taxon>
        <taxon>Labilithrix</taxon>
    </lineage>
</organism>
<dbReference type="InterPro" id="IPR058792">
    <property type="entry name" value="Beta-barrel_RND_2"/>
</dbReference>
<name>A0A0K1PU69_9BACT</name>
<dbReference type="OrthoDB" id="176710at2"/>
<proteinExistence type="inferred from homology"/>
<evidence type="ECO:0000313" key="5">
    <source>
        <dbReference type="EMBL" id="AKU97080.1"/>
    </source>
</evidence>
<dbReference type="NCBIfam" id="TIGR01730">
    <property type="entry name" value="RND_mfp"/>
    <property type="match status" value="1"/>
</dbReference>
<dbReference type="Gene3D" id="2.40.50.100">
    <property type="match status" value="1"/>
</dbReference>
<keyword evidence="2" id="KW-0472">Membrane</keyword>
<dbReference type="KEGG" id="llu:AKJ09_03744"/>
<dbReference type="RefSeq" id="WP_146648285.1">
    <property type="nucleotide sequence ID" value="NZ_CP012333.1"/>
</dbReference>
<evidence type="ECO:0000256" key="2">
    <source>
        <dbReference type="SAM" id="Phobius"/>
    </source>
</evidence>
<dbReference type="Pfam" id="PF25973">
    <property type="entry name" value="BSH_CzcB"/>
    <property type="match status" value="1"/>
</dbReference>
<accession>A0A0K1PU69</accession>
<protein>
    <submittedName>
        <fullName evidence="5">Putative Co/Zn/Cd efflux system membrane fusion protein</fullName>
    </submittedName>
</protein>
<dbReference type="GO" id="GO:0015562">
    <property type="term" value="F:efflux transmembrane transporter activity"/>
    <property type="evidence" value="ECO:0007669"/>
    <property type="project" value="TreeGrafter"/>
</dbReference>
<dbReference type="InterPro" id="IPR006143">
    <property type="entry name" value="RND_pump_MFP"/>
</dbReference>
<feature type="domain" description="CusB-like beta-barrel" evidence="3">
    <location>
        <begin position="224"/>
        <end position="294"/>
    </location>
</feature>
<dbReference type="STRING" id="1391654.AKJ09_03744"/>
<dbReference type="InterPro" id="IPR058647">
    <property type="entry name" value="BSH_CzcB-like"/>
</dbReference>
<dbReference type="GO" id="GO:1990281">
    <property type="term" value="C:efflux pump complex"/>
    <property type="evidence" value="ECO:0007669"/>
    <property type="project" value="TreeGrafter"/>
</dbReference>
<reference evidence="5 6" key="1">
    <citation type="submission" date="2015-08" db="EMBL/GenBank/DDBJ databases">
        <authorList>
            <person name="Babu N.S."/>
            <person name="Beckwith C.J."/>
            <person name="Beseler K.G."/>
            <person name="Brison A."/>
            <person name="Carone J.V."/>
            <person name="Caskin T.P."/>
            <person name="Diamond M."/>
            <person name="Durham M.E."/>
            <person name="Foxe J.M."/>
            <person name="Go M."/>
            <person name="Henderson B.A."/>
            <person name="Jones I.B."/>
            <person name="McGettigan J.A."/>
            <person name="Micheletti S.J."/>
            <person name="Nasrallah M.E."/>
            <person name="Ortiz D."/>
            <person name="Piller C.R."/>
            <person name="Privatt S.R."/>
            <person name="Schneider S.L."/>
            <person name="Sharp S."/>
            <person name="Smith T.C."/>
            <person name="Stanton J.D."/>
            <person name="Ullery H.E."/>
            <person name="Wilson R.J."/>
            <person name="Serrano M.G."/>
            <person name="Buck G."/>
            <person name="Lee V."/>
            <person name="Wang Y."/>
            <person name="Carvalho R."/>
            <person name="Voegtly L."/>
            <person name="Shi R."/>
            <person name="Duckworth R."/>
            <person name="Johnson A."/>
            <person name="Loviza R."/>
            <person name="Walstead R."/>
            <person name="Shah Z."/>
            <person name="Kiflezghi M."/>
            <person name="Wade K."/>
            <person name="Ball S.L."/>
            <person name="Bradley K.W."/>
            <person name="Asai D.J."/>
            <person name="Bowman C.A."/>
            <person name="Russell D.A."/>
            <person name="Pope W.H."/>
            <person name="Jacobs-Sera D."/>
            <person name="Hendrix R.W."/>
            <person name="Hatfull G.F."/>
        </authorList>
    </citation>
    <scope>NUCLEOTIDE SEQUENCE [LARGE SCALE GENOMIC DNA]</scope>
    <source>
        <strain evidence="5 6">DSM 27648</strain>
    </source>
</reference>
<dbReference type="PANTHER" id="PTHR30469:SF15">
    <property type="entry name" value="HLYD FAMILY OF SECRETION PROTEINS"/>
    <property type="match status" value="1"/>
</dbReference>
<dbReference type="Gene3D" id="2.40.420.20">
    <property type="match status" value="1"/>
</dbReference>
<dbReference type="Proteomes" id="UP000064967">
    <property type="component" value="Chromosome"/>
</dbReference>